<protein>
    <recommendedName>
        <fullName evidence="3">Transposase</fullName>
    </recommendedName>
</protein>
<organism evidence="1 2">
    <name type="scientific">Sphaerospermopsis torques-reginae ITEP-024</name>
    <dbReference type="NCBI Taxonomy" id="984208"/>
    <lineage>
        <taxon>Bacteria</taxon>
        <taxon>Bacillati</taxon>
        <taxon>Cyanobacteriota</taxon>
        <taxon>Cyanophyceae</taxon>
        <taxon>Nostocales</taxon>
        <taxon>Aphanizomenonaceae</taxon>
        <taxon>Sphaerospermopsis</taxon>
        <taxon>Sphaerospermopsis torques-reginae</taxon>
    </lineage>
</organism>
<evidence type="ECO:0000313" key="1">
    <source>
        <dbReference type="EMBL" id="QYX32581.1"/>
    </source>
</evidence>
<keyword evidence="2" id="KW-1185">Reference proteome</keyword>
<dbReference type="EMBL" id="CP080598">
    <property type="protein sequence ID" value="QYX32581.1"/>
    <property type="molecule type" value="Genomic_DNA"/>
</dbReference>
<reference evidence="1 2" key="1">
    <citation type="journal article" date="2022" name="J. Am. Chem. Soc.">
        <title>Biosynthesis of Guanitoxin Enables Global Environmental Detection in Freshwater Cyanobacteria.</title>
        <authorList>
            <person name="Lima S.T."/>
            <person name="Fallon T.R."/>
            <person name="Cordoza J.L."/>
            <person name="Chekan J.R."/>
            <person name="Delbaje E."/>
            <person name="Hopiavuori A.R."/>
            <person name="Alvarenga D.O."/>
            <person name="Wood S.M."/>
            <person name="Luhavaya H."/>
            <person name="Baumgartner J.T."/>
            <person name="Dorr F.A."/>
            <person name="Etchegaray A."/>
            <person name="Pinto E."/>
            <person name="McKinnie S.M.K."/>
            <person name="Fiore M.F."/>
            <person name="Moore B.S."/>
        </authorList>
    </citation>
    <scope>NUCLEOTIDE SEQUENCE [LARGE SCALE GENOMIC DNA]</scope>
    <source>
        <strain evidence="1 2">ITEP-024</strain>
    </source>
</reference>
<dbReference type="RefSeq" id="WP_220610463.1">
    <property type="nucleotide sequence ID" value="NZ_CP080598.1"/>
</dbReference>
<evidence type="ECO:0000313" key="2">
    <source>
        <dbReference type="Proteomes" id="UP000826540"/>
    </source>
</evidence>
<name>A0ABX8X289_9CYAN</name>
<dbReference type="Proteomes" id="UP000826540">
    <property type="component" value="Chromosome"/>
</dbReference>
<sequence>MLVYEFKLKGKQQQFNLIDEAIRTALFVRSSCIRCWMDNQKVGKYDLSA</sequence>
<evidence type="ECO:0008006" key="3">
    <source>
        <dbReference type="Google" id="ProtNLM"/>
    </source>
</evidence>
<gene>
    <name evidence="1" type="ORF">K2F26_04135</name>
</gene>
<proteinExistence type="predicted"/>
<accession>A0ABX8X289</accession>